<evidence type="ECO:0000313" key="2">
    <source>
        <dbReference type="Proteomes" id="UP000503088"/>
    </source>
</evidence>
<reference evidence="1 2" key="1">
    <citation type="submission" date="2020-01" db="EMBL/GenBank/DDBJ databases">
        <authorList>
            <person name="Gulvik C.A."/>
            <person name="Batra D.G."/>
        </authorList>
    </citation>
    <scope>NUCLEOTIDE SEQUENCE [LARGE SCALE GENOMIC DNA]</scope>
    <source>
        <strain evidence="1 2">W9323</strain>
    </source>
</reference>
<proteinExistence type="predicted"/>
<name>A0A7D3XHU1_9BACL</name>
<accession>A0A7D3XHU1</accession>
<dbReference type="AlphaFoldDB" id="A0A7D3XHU1"/>
<dbReference type="Pfam" id="PF13046">
    <property type="entry name" value="DUF3906"/>
    <property type="match status" value="1"/>
</dbReference>
<sequence length="71" mass="8206">MYLYRFTVKWEEDSAHVILAAYGDQEAYRLVEEEMEKHYLALPSITDLTLFEKKRIRSGGGYVLPFSESGG</sequence>
<organism evidence="1 2">
    <name type="scientific">Kroppenstedtia pulmonis</name>
    <dbReference type="NCBI Taxonomy" id="1380685"/>
    <lineage>
        <taxon>Bacteria</taxon>
        <taxon>Bacillati</taxon>
        <taxon>Bacillota</taxon>
        <taxon>Bacilli</taxon>
        <taxon>Bacillales</taxon>
        <taxon>Thermoactinomycetaceae</taxon>
        <taxon>Kroppenstedtia</taxon>
    </lineage>
</organism>
<gene>
    <name evidence="1" type="ORF">GXN76_05275</name>
</gene>
<dbReference type="KEGG" id="kpul:GXN76_05275"/>
<dbReference type="RefSeq" id="WP_173221162.1">
    <property type="nucleotide sequence ID" value="NZ_CP048104.1"/>
</dbReference>
<dbReference type="InterPro" id="IPR024998">
    <property type="entry name" value="DUF3906"/>
</dbReference>
<evidence type="ECO:0000313" key="1">
    <source>
        <dbReference type="EMBL" id="QKG83944.1"/>
    </source>
</evidence>
<dbReference type="Proteomes" id="UP000503088">
    <property type="component" value="Chromosome"/>
</dbReference>
<keyword evidence="2" id="KW-1185">Reference proteome</keyword>
<protein>
    <submittedName>
        <fullName evidence="1">DUF3906 family protein</fullName>
    </submittedName>
</protein>
<dbReference type="EMBL" id="CP048104">
    <property type="protein sequence ID" value="QKG83944.1"/>
    <property type="molecule type" value="Genomic_DNA"/>
</dbReference>